<organism evidence="5 6">
    <name type="scientific">Acromyrmex charruanus</name>
    <dbReference type="NCBI Taxonomy" id="2715315"/>
    <lineage>
        <taxon>Eukaryota</taxon>
        <taxon>Metazoa</taxon>
        <taxon>Ecdysozoa</taxon>
        <taxon>Arthropoda</taxon>
        <taxon>Hexapoda</taxon>
        <taxon>Insecta</taxon>
        <taxon>Pterygota</taxon>
        <taxon>Neoptera</taxon>
        <taxon>Endopterygota</taxon>
        <taxon>Hymenoptera</taxon>
        <taxon>Apocrita</taxon>
        <taxon>Aculeata</taxon>
        <taxon>Formicoidea</taxon>
        <taxon>Formicidae</taxon>
        <taxon>Myrmicinae</taxon>
        <taxon>Acromyrmex</taxon>
    </lineage>
</organism>
<feature type="non-terminal residue" evidence="5">
    <location>
        <position position="664"/>
    </location>
</feature>
<dbReference type="InterPro" id="IPR012677">
    <property type="entry name" value="Nucleotide-bd_a/b_plait_sf"/>
</dbReference>
<feature type="compositionally biased region" description="Acidic residues" evidence="3">
    <location>
        <begin position="157"/>
        <end position="198"/>
    </location>
</feature>
<dbReference type="PROSITE" id="PS50102">
    <property type="entry name" value="RRM"/>
    <property type="match status" value="1"/>
</dbReference>
<feature type="compositionally biased region" description="Low complexity" evidence="3">
    <location>
        <begin position="83"/>
        <end position="102"/>
    </location>
</feature>
<dbReference type="GO" id="GO:0003723">
    <property type="term" value="F:RNA binding"/>
    <property type="evidence" value="ECO:0007669"/>
    <property type="project" value="UniProtKB-UniRule"/>
</dbReference>
<feature type="compositionally biased region" description="Basic and acidic residues" evidence="3">
    <location>
        <begin position="11"/>
        <end position="34"/>
    </location>
</feature>
<comment type="caution">
    <text evidence="5">The sequence shown here is derived from an EMBL/GenBank/DDBJ whole genome shotgun (WGS) entry which is preliminary data.</text>
</comment>
<accession>A0A836K7W4</accession>
<evidence type="ECO:0000313" key="5">
    <source>
        <dbReference type="EMBL" id="KAG5347844.1"/>
    </source>
</evidence>
<dbReference type="AlphaFoldDB" id="A0A836K7W4"/>
<evidence type="ECO:0000313" key="6">
    <source>
        <dbReference type="Proteomes" id="UP000669903"/>
    </source>
</evidence>
<reference evidence="5" key="1">
    <citation type="submission" date="2020-03" db="EMBL/GenBank/DDBJ databases">
        <title>Relaxed selection underlies rapid genomic changes in the transitions from sociality to social parasitism in ants.</title>
        <authorList>
            <person name="Bi X."/>
        </authorList>
    </citation>
    <scope>NUCLEOTIDE SEQUENCE</scope>
    <source>
        <strain evidence="5">BGI-DK2014a</strain>
        <tissue evidence="5">Whole body</tissue>
    </source>
</reference>
<name>A0A836K7W4_9HYME</name>
<feature type="non-terminal residue" evidence="5">
    <location>
        <position position="1"/>
    </location>
</feature>
<keyword evidence="1 2" id="KW-0694">RNA-binding</keyword>
<feature type="region of interest" description="Disordered" evidence="3">
    <location>
        <begin position="1"/>
        <end position="40"/>
    </location>
</feature>
<gene>
    <name evidence="5" type="primary">Rbm34</name>
    <name evidence="5" type="ORF">G6Z76_0000461</name>
</gene>
<dbReference type="InterPro" id="IPR035979">
    <property type="entry name" value="RBD_domain_sf"/>
</dbReference>
<feature type="region of interest" description="Disordered" evidence="3">
    <location>
        <begin position="55"/>
        <end position="354"/>
    </location>
</feature>
<feature type="compositionally biased region" description="Basic and acidic residues" evidence="3">
    <location>
        <begin position="581"/>
        <end position="592"/>
    </location>
</feature>
<dbReference type="PANTHER" id="PTHR15241:SF304">
    <property type="entry name" value="RRM DOMAIN-CONTAINING PROTEIN"/>
    <property type="match status" value="1"/>
</dbReference>
<feature type="compositionally biased region" description="Acidic residues" evidence="3">
    <location>
        <begin position="312"/>
        <end position="343"/>
    </location>
</feature>
<feature type="region of interest" description="Disordered" evidence="3">
    <location>
        <begin position="572"/>
        <end position="664"/>
    </location>
</feature>
<feature type="compositionally biased region" description="Basic and acidic residues" evidence="3">
    <location>
        <begin position="607"/>
        <end position="623"/>
    </location>
</feature>
<evidence type="ECO:0000259" key="4">
    <source>
        <dbReference type="PROSITE" id="PS50102"/>
    </source>
</evidence>
<dbReference type="Pfam" id="PF00076">
    <property type="entry name" value="RRM_1"/>
    <property type="match status" value="1"/>
</dbReference>
<feature type="compositionally biased region" description="Acidic residues" evidence="3">
    <location>
        <begin position="220"/>
        <end position="247"/>
    </location>
</feature>
<dbReference type="PANTHER" id="PTHR15241">
    <property type="entry name" value="TRANSFORMER-2-RELATED"/>
    <property type="match status" value="1"/>
</dbReference>
<dbReference type="EMBL" id="JAANIC010000508">
    <property type="protein sequence ID" value="KAG5347844.1"/>
    <property type="molecule type" value="Genomic_DNA"/>
</dbReference>
<keyword evidence="6" id="KW-1185">Reference proteome</keyword>
<feature type="compositionally biased region" description="Acidic residues" evidence="3">
    <location>
        <begin position="274"/>
        <end position="299"/>
    </location>
</feature>
<evidence type="ECO:0000256" key="3">
    <source>
        <dbReference type="SAM" id="MobiDB-lite"/>
    </source>
</evidence>
<sequence>MGKVKALKHNANKEKQQLHEIKGGSVKKNKDSKFKNTSKGKVSLINNSIEMYRKLSPKISSENKSSDQKPAPNKKVSKKYLDQKSSPNKKQNFKQNKNSNKAQKIDKKTFNSKKVEKQLDKSNSNTIESEDDSSNKSDETFESDSDIPDIFGKSLGEEDDEDEDYEKDEEEEDTDSDDESEEDEEEMDDDDGSDEEEMNERKGVKMFKGLQSKNKKNQKEDDEIESNENTTESDDDDEDNTDEDEDKDKEKQKKKDNHIKKSKNRITKNYAEVDFTESENSDSDDYSIDTTDCSDDENAELGTKALLGQSIADDDDDEDFNGEDKDSSDEDDISSEVEEDSENDDVKQEANENENSIIQKCNITQKEKDDIAKRIVLIDNIPKITPRVVIETVCREYGKYQIFEAKPYPAFFLDIEKDLEQIEPLDWINRDYPHLETFSVNVLYSKKRSARSAVRHMHGLMFAGNFLNAVIADQIVQEPDNAIYITNLKKTMPDNCIWDMFNRCGIIVRMRNVRDPITGLSRGFGYVSFKNADSVKRAFLCNKEKINGRRIEVMPYPYCEKRFIKKLEKETRQRNQVTLESGKRILENDNRSSKKFKKSSGEPANVEPERNIKKQKKQGDKKKSTAFQGQMVELKNKNKKNKLDKKKKKMAEKLAAKSKKTKKN</sequence>
<evidence type="ECO:0000256" key="2">
    <source>
        <dbReference type="PROSITE-ProRule" id="PRU00176"/>
    </source>
</evidence>
<dbReference type="Gene3D" id="3.30.70.330">
    <property type="match status" value="1"/>
</dbReference>
<protein>
    <submittedName>
        <fullName evidence="5">RBM34 protein</fullName>
    </submittedName>
</protein>
<feature type="compositionally biased region" description="Basic residues" evidence="3">
    <location>
        <begin position="1"/>
        <end position="10"/>
    </location>
</feature>
<feature type="domain" description="RRM" evidence="4">
    <location>
        <begin position="481"/>
        <end position="553"/>
    </location>
</feature>
<feature type="compositionally biased region" description="Basic residues" evidence="3">
    <location>
        <begin position="254"/>
        <end position="266"/>
    </location>
</feature>
<dbReference type="SMART" id="SM00360">
    <property type="entry name" value="RRM"/>
    <property type="match status" value="1"/>
</dbReference>
<evidence type="ECO:0000256" key="1">
    <source>
        <dbReference type="ARBA" id="ARBA00022884"/>
    </source>
</evidence>
<feature type="compositionally biased region" description="Basic residues" evidence="3">
    <location>
        <begin position="637"/>
        <end position="664"/>
    </location>
</feature>
<dbReference type="InterPro" id="IPR000504">
    <property type="entry name" value="RRM_dom"/>
</dbReference>
<proteinExistence type="predicted"/>
<dbReference type="SUPFAM" id="SSF54928">
    <property type="entry name" value="RNA-binding domain, RBD"/>
    <property type="match status" value="1"/>
</dbReference>
<feature type="compositionally biased region" description="Basic and acidic residues" evidence="3">
    <location>
        <begin position="103"/>
        <end position="120"/>
    </location>
</feature>
<dbReference type="Proteomes" id="UP000669903">
    <property type="component" value="Unassembled WGS sequence"/>
</dbReference>